<evidence type="ECO:0000313" key="1">
    <source>
        <dbReference type="EMBL" id="MPN40581.1"/>
    </source>
</evidence>
<comment type="caution">
    <text evidence="1">The sequence shown here is derived from an EMBL/GenBank/DDBJ whole genome shotgun (WGS) entry which is preliminary data.</text>
</comment>
<accession>A0A645HNF0</accession>
<gene>
    <name evidence="1" type="ORF">SDC9_188119</name>
</gene>
<protein>
    <submittedName>
        <fullName evidence="1">Uncharacterized protein</fullName>
    </submittedName>
</protein>
<organism evidence="1">
    <name type="scientific">bioreactor metagenome</name>
    <dbReference type="NCBI Taxonomy" id="1076179"/>
    <lineage>
        <taxon>unclassified sequences</taxon>
        <taxon>metagenomes</taxon>
        <taxon>ecological metagenomes</taxon>
    </lineage>
</organism>
<dbReference type="AlphaFoldDB" id="A0A645HNF0"/>
<dbReference type="EMBL" id="VSSQ01097090">
    <property type="protein sequence ID" value="MPN40581.1"/>
    <property type="molecule type" value="Genomic_DNA"/>
</dbReference>
<proteinExistence type="predicted"/>
<reference evidence="1" key="1">
    <citation type="submission" date="2019-08" db="EMBL/GenBank/DDBJ databases">
        <authorList>
            <person name="Kucharzyk K."/>
            <person name="Murdoch R.W."/>
            <person name="Higgins S."/>
            <person name="Loffler F."/>
        </authorList>
    </citation>
    <scope>NUCLEOTIDE SEQUENCE</scope>
</reference>
<sequence length="116" mass="13368">MRLRCVVLHFLHHREKAIAIDLRNQRQAVVDLIHRADRRRKPKHALEIVVKRDGARMPIHLKHHFVGQLGNDSIALCALAKQSLVPFKFSYGSLLMHKCLNRHGHANGQHCDQHAD</sequence>
<name>A0A645HNF0_9ZZZZ</name>